<dbReference type="GO" id="GO:0016491">
    <property type="term" value="F:oxidoreductase activity"/>
    <property type="evidence" value="ECO:0007669"/>
    <property type="project" value="UniProtKB-KW"/>
</dbReference>
<dbReference type="PANTHER" id="PTHR47534">
    <property type="entry name" value="YALI0E05731P"/>
    <property type="match status" value="1"/>
</dbReference>
<keyword evidence="1" id="KW-0560">Oxidoreductase</keyword>
<dbReference type="Pfam" id="PF00106">
    <property type="entry name" value="adh_short"/>
    <property type="match status" value="1"/>
</dbReference>
<name>T0M3S2_COLGC</name>
<dbReference type="AlphaFoldDB" id="T0M3S2"/>
<dbReference type="SUPFAM" id="SSF51735">
    <property type="entry name" value="NAD(P)-binding Rossmann-fold domains"/>
    <property type="match status" value="1"/>
</dbReference>
<evidence type="ECO:0000313" key="2">
    <source>
        <dbReference type="EMBL" id="EQB58226.1"/>
    </source>
</evidence>
<dbReference type="InterPro" id="IPR052228">
    <property type="entry name" value="Sec_Metab_Biosynth_Oxidored"/>
</dbReference>
<dbReference type="Gene3D" id="3.40.50.720">
    <property type="entry name" value="NAD(P)-binding Rossmann-like Domain"/>
    <property type="match status" value="1"/>
</dbReference>
<evidence type="ECO:0000313" key="3">
    <source>
        <dbReference type="Proteomes" id="UP000015530"/>
    </source>
</evidence>
<sequence length="240" mass="26256">MFSLTEVRASNAALTPSTVPKTALFVGATSGIGKYTLTELVSLNLPVKCYVVGRKASEPAMRPVLEALRRANPQAELVWVEAEVSLLSEVKRVCGLIKENEERLDLLCLTAGYAPFGGRNDTAEGLEVTHALQYYGRMLFTLSLLPLLHASPSPRVLTVLGGSFLSTNLLVDDLDLRKAGNFGGMRSQTHMSIMNTLFLDRLASDPENSRPLMLSLTLSMILRETKEIKDDAFGSQIRLT</sequence>
<proteinExistence type="predicted"/>
<dbReference type="HOGENOM" id="CLU_1156295_0_0_1"/>
<accession>T0M3S2</accession>
<gene>
    <name evidence="2" type="ORF">CGLO_01548</name>
</gene>
<dbReference type="eggNOG" id="KOG1208">
    <property type="taxonomic scope" value="Eukaryota"/>
</dbReference>
<dbReference type="EMBL" id="AMYD01000330">
    <property type="protein sequence ID" value="EQB58226.1"/>
    <property type="molecule type" value="Genomic_DNA"/>
</dbReference>
<dbReference type="OMA" id="IHAHPGM"/>
<dbReference type="STRING" id="1237896.T0M3S2"/>
<dbReference type="InterPro" id="IPR002347">
    <property type="entry name" value="SDR_fam"/>
</dbReference>
<protein>
    <submittedName>
        <fullName evidence="2">Uncharacterized protein</fullName>
    </submittedName>
</protein>
<reference evidence="3" key="1">
    <citation type="journal article" date="2013" name="Mol. Plant Microbe Interact.">
        <title>Global aspects of pacC regulation of pathogenicity genes in Colletotrichum gloeosporioides as revealed by transcriptome analysis.</title>
        <authorList>
            <person name="Alkan N."/>
            <person name="Meng X."/>
            <person name="Friedlander G."/>
            <person name="Reuveni E."/>
            <person name="Sukno S."/>
            <person name="Sherman A."/>
            <person name="Thon M."/>
            <person name="Fluhr R."/>
            <person name="Prusky D."/>
        </authorList>
    </citation>
    <scope>NUCLEOTIDE SEQUENCE [LARGE SCALE GENOMIC DNA]</scope>
    <source>
        <strain evidence="3">Cg-14</strain>
    </source>
</reference>
<dbReference type="InterPro" id="IPR036291">
    <property type="entry name" value="NAD(P)-bd_dom_sf"/>
</dbReference>
<dbReference type="OrthoDB" id="2898509at2759"/>
<dbReference type="PANTHER" id="PTHR47534:SF3">
    <property type="entry name" value="ALCOHOL DEHYDROGENASE-LIKE C-TERMINAL DOMAIN-CONTAINING PROTEIN"/>
    <property type="match status" value="1"/>
</dbReference>
<organism evidence="2 3">
    <name type="scientific">Colletotrichum gloeosporioides (strain Cg-14)</name>
    <name type="common">Anthracnose fungus</name>
    <name type="synonym">Glomerella cingulata</name>
    <dbReference type="NCBI Taxonomy" id="1237896"/>
    <lineage>
        <taxon>Eukaryota</taxon>
        <taxon>Fungi</taxon>
        <taxon>Dikarya</taxon>
        <taxon>Ascomycota</taxon>
        <taxon>Pezizomycotina</taxon>
        <taxon>Sordariomycetes</taxon>
        <taxon>Hypocreomycetidae</taxon>
        <taxon>Glomerellales</taxon>
        <taxon>Glomerellaceae</taxon>
        <taxon>Colletotrichum</taxon>
        <taxon>Colletotrichum gloeosporioides species complex</taxon>
    </lineage>
</organism>
<comment type="caution">
    <text evidence="2">The sequence shown here is derived from an EMBL/GenBank/DDBJ whole genome shotgun (WGS) entry which is preliminary data.</text>
</comment>
<evidence type="ECO:0000256" key="1">
    <source>
        <dbReference type="ARBA" id="ARBA00023002"/>
    </source>
</evidence>
<dbReference type="Proteomes" id="UP000015530">
    <property type="component" value="Unassembled WGS sequence"/>
</dbReference>